<dbReference type="Gene3D" id="1.10.150.240">
    <property type="entry name" value="Putative phosphatase, domain 2"/>
    <property type="match status" value="1"/>
</dbReference>
<comment type="caution">
    <text evidence="1">The sequence shown here is derived from an EMBL/GenBank/DDBJ whole genome shotgun (WGS) entry which is preliminary data.</text>
</comment>
<dbReference type="InterPro" id="IPR036412">
    <property type="entry name" value="HAD-like_sf"/>
</dbReference>
<organism evidence="1 2">
    <name type="scientific">Bacteroides uniformis</name>
    <dbReference type="NCBI Taxonomy" id="820"/>
    <lineage>
        <taxon>Bacteria</taxon>
        <taxon>Pseudomonadati</taxon>
        <taxon>Bacteroidota</taxon>
        <taxon>Bacteroidia</taxon>
        <taxon>Bacteroidales</taxon>
        <taxon>Bacteroidaceae</taxon>
        <taxon>Bacteroides</taxon>
    </lineage>
</organism>
<dbReference type="Pfam" id="PF13419">
    <property type="entry name" value="HAD_2"/>
    <property type="match status" value="1"/>
</dbReference>
<dbReference type="GO" id="GO:0050308">
    <property type="term" value="F:sugar-phosphatase activity"/>
    <property type="evidence" value="ECO:0007669"/>
    <property type="project" value="TreeGrafter"/>
</dbReference>
<evidence type="ECO:0008006" key="3">
    <source>
        <dbReference type="Google" id="ProtNLM"/>
    </source>
</evidence>
<dbReference type="InterPro" id="IPR023198">
    <property type="entry name" value="PGP-like_dom2"/>
</dbReference>
<dbReference type="Proteomes" id="UP000186549">
    <property type="component" value="Unassembled WGS sequence"/>
</dbReference>
<reference evidence="1 2" key="1">
    <citation type="journal article" date="2016" name="Nat. Biotechnol.">
        <title>Measurement of bacterial replication rates in microbial communities.</title>
        <authorList>
            <person name="Brown C.T."/>
            <person name="Olm M.R."/>
            <person name="Thomas B.C."/>
            <person name="Banfield J.F."/>
        </authorList>
    </citation>
    <scope>NUCLEOTIDE SEQUENCE [LARGE SCALE GENOMIC DNA]</scope>
    <source>
        <strain evidence="1">45_41</strain>
    </source>
</reference>
<sequence>MDGTLYDSMGHHTLAWHRMMRDIGIDTDRDRFYLYEGMTGKATVNLLFREYLHRDATDEEVAEHYHRKAVYFNEMPAVHPMPGAGQLLSYLRQCGVTCVLVTGSGQRSLIDRLERDFPGIFTPELMITSADVEHGKPDPEPYIKAMERAGVTPREAFVVENAPLGVRAGAQSGAFTIGLTTGPVPVEALAVEGADIVLPSMQALADNIATLLAR</sequence>
<evidence type="ECO:0000313" key="1">
    <source>
        <dbReference type="EMBL" id="OKZ32256.1"/>
    </source>
</evidence>
<dbReference type="EMBL" id="MNQU01000235">
    <property type="protein sequence ID" value="OKZ32256.1"/>
    <property type="molecule type" value="Genomic_DNA"/>
</dbReference>
<accession>A0A1Q6I064</accession>
<dbReference type="InterPro" id="IPR051806">
    <property type="entry name" value="HAD-like_SPP"/>
</dbReference>
<protein>
    <recommendedName>
        <fullName evidence="3">HAD family hydrolase</fullName>
    </recommendedName>
</protein>
<gene>
    <name evidence="1" type="ORF">BHV79_11115</name>
</gene>
<proteinExistence type="predicted"/>
<dbReference type="AlphaFoldDB" id="A0A1Q6I064"/>
<name>A0A1Q6I064_BACUN</name>
<dbReference type="PANTHER" id="PTHR43481">
    <property type="entry name" value="FRUCTOSE-1-PHOSPHATE PHOSPHATASE"/>
    <property type="match status" value="1"/>
</dbReference>
<dbReference type="NCBIfam" id="TIGR01509">
    <property type="entry name" value="HAD-SF-IA-v3"/>
    <property type="match status" value="1"/>
</dbReference>
<dbReference type="SUPFAM" id="SSF56784">
    <property type="entry name" value="HAD-like"/>
    <property type="match status" value="1"/>
</dbReference>
<dbReference type="PANTHER" id="PTHR43481:SF4">
    <property type="entry name" value="GLYCEROL-1-PHOSPHATE PHOSPHOHYDROLASE 1-RELATED"/>
    <property type="match status" value="1"/>
</dbReference>
<dbReference type="InterPro" id="IPR023214">
    <property type="entry name" value="HAD_sf"/>
</dbReference>
<evidence type="ECO:0000313" key="2">
    <source>
        <dbReference type="Proteomes" id="UP000186549"/>
    </source>
</evidence>
<dbReference type="InterPro" id="IPR006439">
    <property type="entry name" value="HAD-SF_hydro_IA"/>
</dbReference>
<dbReference type="Gene3D" id="3.40.50.1000">
    <property type="entry name" value="HAD superfamily/HAD-like"/>
    <property type="match status" value="1"/>
</dbReference>
<dbReference type="InterPro" id="IPR041492">
    <property type="entry name" value="HAD_2"/>
</dbReference>